<dbReference type="STRING" id="431306.AGA_2100"/>
<evidence type="ECO:0008006" key="9">
    <source>
        <dbReference type="Google" id="ProtNLM"/>
    </source>
</evidence>
<evidence type="ECO:0000256" key="2">
    <source>
        <dbReference type="ARBA" id="ARBA00009773"/>
    </source>
</evidence>
<evidence type="ECO:0000256" key="4">
    <source>
        <dbReference type="ARBA" id="ARBA00022989"/>
    </source>
</evidence>
<dbReference type="GO" id="GO:0016020">
    <property type="term" value="C:membrane"/>
    <property type="evidence" value="ECO:0007669"/>
    <property type="project" value="UniProtKB-SubCell"/>
</dbReference>
<name>A0A0U5BKN6_9PROT</name>
<feature type="transmembrane region" description="Helical" evidence="6">
    <location>
        <begin position="293"/>
        <end position="320"/>
    </location>
</feature>
<dbReference type="PANTHER" id="PTHR21716:SF61">
    <property type="entry name" value="BLR8064 PROTEIN"/>
    <property type="match status" value="1"/>
</dbReference>
<dbReference type="Proteomes" id="UP000068250">
    <property type="component" value="Chromosome I"/>
</dbReference>
<feature type="transmembrane region" description="Helical" evidence="6">
    <location>
        <begin position="266"/>
        <end position="287"/>
    </location>
</feature>
<dbReference type="Pfam" id="PF01594">
    <property type="entry name" value="AI-2E_transport"/>
    <property type="match status" value="1"/>
</dbReference>
<reference evidence="8" key="1">
    <citation type="submission" date="2014-09" db="EMBL/GenBank/DDBJ databases">
        <authorList>
            <person name="Illeghems K.G."/>
        </authorList>
    </citation>
    <scope>NUCLEOTIDE SEQUENCE [LARGE SCALE GENOMIC DNA]</scope>
    <source>
        <strain evidence="8">LMG 23848T</strain>
    </source>
</reference>
<gene>
    <name evidence="7" type="ORF">AGA_2100</name>
</gene>
<feature type="transmembrane region" description="Helical" evidence="6">
    <location>
        <begin position="116"/>
        <end position="138"/>
    </location>
</feature>
<feature type="transmembrane region" description="Helical" evidence="6">
    <location>
        <begin position="63"/>
        <end position="80"/>
    </location>
</feature>
<dbReference type="PANTHER" id="PTHR21716">
    <property type="entry name" value="TRANSMEMBRANE PROTEIN"/>
    <property type="match status" value="1"/>
</dbReference>
<evidence type="ECO:0000313" key="7">
    <source>
        <dbReference type="EMBL" id="CEF56638.1"/>
    </source>
</evidence>
<dbReference type="AlphaFoldDB" id="A0A0U5BKN6"/>
<evidence type="ECO:0000256" key="5">
    <source>
        <dbReference type="ARBA" id="ARBA00023136"/>
    </source>
</evidence>
<protein>
    <recommendedName>
        <fullName evidence="9">Transporter</fullName>
    </recommendedName>
</protein>
<keyword evidence="4 6" id="KW-1133">Transmembrane helix</keyword>
<proteinExistence type="inferred from homology"/>
<evidence type="ECO:0000256" key="3">
    <source>
        <dbReference type="ARBA" id="ARBA00022692"/>
    </source>
</evidence>
<evidence type="ECO:0000256" key="1">
    <source>
        <dbReference type="ARBA" id="ARBA00004141"/>
    </source>
</evidence>
<evidence type="ECO:0000256" key="6">
    <source>
        <dbReference type="SAM" id="Phobius"/>
    </source>
</evidence>
<accession>A0A0U5BKN6</accession>
<keyword evidence="5 6" id="KW-0472">Membrane</keyword>
<evidence type="ECO:0000313" key="8">
    <source>
        <dbReference type="Proteomes" id="UP000068250"/>
    </source>
</evidence>
<feature type="transmembrane region" description="Helical" evidence="6">
    <location>
        <begin position="359"/>
        <end position="392"/>
    </location>
</feature>
<keyword evidence="3 6" id="KW-0812">Transmembrane</keyword>
<dbReference type="EMBL" id="LN609302">
    <property type="protein sequence ID" value="CEF56638.1"/>
    <property type="molecule type" value="Genomic_DNA"/>
</dbReference>
<comment type="subcellular location">
    <subcellularLocation>
        <location evidence="1">Membrane</location>
        <topology evidence="1">Multi-pass membrane protein</topology>
    </subcellularLocation>
</comment>
<organism evidence="7 8">
    <name type="scientific">Acetobacter ghanensis</name>
    <dbReference type="NCBI Taxonomy" id="431306"/>
    <lineage>
        <taxon>Bacteria</taxon>
        <taxon>Pseudomonadati</taxon>
        <taxon>Pseudomonadota</taxon>
        <taxon>Alphaproteobacteria</taxon>
        <taxon>Acetobacterales</taxon>
        <taxon>Acetobacteraceae</taxon>
        <taxon>Acetobacter</taxon>
    </lineage>
</organism>
<sequence length="404" mass="43691">MRYIIHTQHSMLCSTHNRAVYTQQDHWKDTPRMPTTPPSSLVPAHQRCGMIKASQRSKRGQEMARSLLALFIVGVALYTIQGFLPALAWGGVFAIATWPLYSRACRMWPHAARGTLLPLLFTAIMALLFVIPLTLLTLEAIGEAQSALEWVDHARKFGVPVPDVIRQLPLGATSIAHLWETHLSNPRDVSGLLGALDNKGVMVTRALGSQIAHRGTLFCFSILTLFFLYKDGVSVIRQCRVASCRAFGRRGESIARQIVASIHGSVQGLVLVGIGEGVLMGLVYLFAHAPHPALFGVITAVAAMIPFCAMIAIGLVSLLILISGASVAGIVTFCIGATVIFVADHFVRPTLIGGTTKLPFLWVLLGILGGAEMWGLIGLFIGPAAMAALNLIWRRWAYGSNAEV</sequence>
<comment type="similarity">
    <text evidence="2">Belongs to the autoinducer-2 exporter (AI-2E) (TC 2.A.86) family.</text>
</comment>
<dbReference type="InterPro" id="IPR002549">
    <property type="entry name" value="AI-2E-like"/>
</dbReference>
<feature type="transmembrane region" description="Helical" evidence="6">
    <location>
        <begin position="327"/>
        <end position="347"/>
    </location>
</feature>
<dbReference type="PATRIC" id="fig|431306.5.peg.2168"/>